<feature type="transmembrane region" description="Helical" evidence="1">
    <location>
        <begin position="120"/>
        <end position="137"/>
    </location>
</feature>
<dbReference type="Pfam" id="PF10825">
    <property type="entry name" value="DUF2752"/>
    <property type="match status" value="1"/>
</dbReference>
<keyword evidence="1" id="KW-1133">Transmembrane helix</keyword>
<evidence type="ECO:0000256" key="1">
    <source>
        <dbReference type="SAM" id="Phobius"/>
    </source>
</evidence>
<accession>A0A3B1DIX6</accession>
<protein>
    <recommendedName>
        <fullName evidence="3">DUF2752 domain-containing protein</fullName>
    </recommendedName>
</protein>
<sequence>MISREQFFRHLPWLLLGITVPLLGLLLTVQENNRVAFWGMSELPLPQVCFSRRVFHIDCPGCGLTRSVIYLMHGEFAASYAIHRLGWLMFLIIIAQVPYRIGCLWGDRKKLYWSPKTERLIWGSLLILFFANAVSRWV</sequence>
<keyword evidence="1" id="KW-0812">Transmembrane</keyword>
<evidence type="ECO:0000313" key="2">
    <source>
        <dbReference type="EMBL" id="VAX36713.1"/>
    </source>
</evidence>
<dbReference type="InterPro" id="IPR021215">
    <property type="entry name" value="DUF2752"/>
</dbReference>
<feature type="transmembrane region" description="Helical" evidence="1">
    <location>
        <begin position="81"/>
        <end position="99"/>
    </location>
</feature>
<feature type="transmembrane region" description="Helical" evidence="1">
    <location>
        <begin position="12"/>
        <end position="30"/>
    </location>
</feature>
<dbReference type="EMBL" id="UOGL01000074">
    <property type="protein sequence ID" value="VAX36713.1"/>
    <property type="molecule type" value="Genomic_DNA"/>
</dbReference>
<reference evidence="2" key="1">
    <citation type="submission" date="2018-06" db="EMBL/GenBank/DDBJ databases">
        <authorList>
            <person name="Zhirakovskaya E."/>
        </authorList>
    </citation>
    <scope>NUCLEOTIDE SEQUENCE</scope>
</reference>
<gene>
    <name evidence="2" type="ORF">MNBD_PLANCTO02-50</name>
</gene>
<proteinExistence type="predicted"/>
<name>A0A3B1DIX6_9ZZZZ</name>
<keyword evidence="1" id="KW-0472">Membrane</keyword>
<evidence type="ECO:0008006" key="3">
    <source>
        <dbReference type="Google" id="ProtNLM"/>
    </source>
</evidence>
<dbReference type="AlphaFoldDB" id="A0A3B1DIX6"/>
<organism evidence="2">
    <name type="scientific">hydrothermal vent metagenome</name>
    <dbReference type="NCBI Taxonomy" id="652676"/>
    <lineage>
        <taxon>unclassified sequences</taxon>
        <taxon>metagenomes</taxon>
        <taxon>ecological metagenomes</taxon>
    </lineage>
</organism>